<protein>
    <submittedName>
        <fullName evidence="1">Uncharacterized protein</fullName>
    </submittedName>
</protein>
<reference evidence="1 2" key="1">
    <citation type="submission" date="2020-08" db="EMBL/GenBank/DDBJ databases">
        <title>Genomic Encyclopedia of Type Strains, Phase III (KMG-III): the genomes of soil and plant-associated and newly described type strains.</title>
        <authorList>
            <person name="Whitman W."/>
        </authorList>
    </citation>
    <scope>NUCLEOTIDE SEQUENCE [LARGE SCALE GENOMIC DNA]</scope>
    <source>
        <strain evidence="1 2">CECT 3313</strain>
    </source>
</reference>
<keyword evidence="2" id="KW-1185">Reference proteome</keyword>
<evidence type="ECO:0000313" key="2">
    <source>
        <dbReference type="Proteomes" id="UP000585836"/>
    </source>
</evidence>
<evidence type="ECO:0000313" key="1">
    <source>
        <dbReference type="EMBL" id="MBB5932390.1"/>
    </source>
</evidence>
<dbReference type="AlphaFoldDB" id="A0A7W9Q2L5"/>
<comment type="caution">
    <text evidence="1">The sequence shown here is derived from an EMBL/GenBank/DDBJ whole genome shotgun (WGS) entry which is preliminary data.</text>
</comment>
<organism evidence="1 2">
    <name type="scientific">Streptomyces echinatus</name>
    <dbReference type="NCBI Taxonomy" id="67293"/>
    <lineage>
        <taxon>Bacteria</taxon>
        <taxon>Bacillati</taxon>
        <taxon>Actinomycetota</taxon>
        <taxon>Actinomycetes</taxon>
        <taxon>Kitasatosporales</taxon>
        <taxon>Streptomycetaceae</taxon>
        <taxon>Streptomyces</taxon>
    </lineage>
</organism>
<accession>A0A7W9Q2L5</accession>
<gene>
    <name evidence="1" type="ORF">FHS34_007900</name>
</gene>
<proteinExistence type="predicted"/>
<dbReference type="EMBL" id="JACHJK010000025">
    <property type="protein sequence ID" value="MBB5932390.1"/>
    <property type="molecule type" value="Genomic_DNA"/>
</dbReference>
<dbReference type="Proteomes" id="UP000585836">
    <property type="component" value="Unassembled WGS sequence"/>
</dbReference>
<sequence length="34" mass="3503">MLAARLGAPSISGPVSWRPAIGITGPNELPLRFG</sequence>
<name>A0A7W9Q2L5_9ACTN</name>